<organism evidence="6 7">
    <name type="scientific">Hypsizygus marmoreus</name>
    <name type="common">White beech mushroom</name>
    <name type="synonym">Agaricus marmoreus</name>
    <dbReference type="NCBI Taxonomy" id="39966"/>
    <lineage>
        <taxon>Eukaryota</taxon>
        <taxon>Fungi</taxon>
        <taxon>Dikarya</taxon>
        <taxon>Basidiomycota</taxon>
        <taxon>Agaricomycotina</taxon>
        <taxon>Agaricomycetes</taxon>
        <taxon>Agaricomycetidae</taxon>
        <taxon>Agaricales</taxon>
        <taxon>Tricholomatineae</taxon>
        <taxon>Lyophyllaceae</taxon>
        <taxon>Hypsizygus</taxon>
    </lineage>
</organism>
<dbReference type="PROSITE" id="PS00455">
    <property type="entry name" value="AMP_BINDING"/>
    <property type="match status" value="1"/>
</dbReference>
<dbReference type="PANTHER" id="PTHR43439:SF2">
    <property type="entry name" value="ENZYME, PUTATIVE (JCVI)-RELATED"/>
    <property type="match status" value="1"/>
</dbReference>
<dbReference type="Proteomes" id="UP000076154">
    <property type="component" value="Unassembled WGS sequence"/>
</dbReference>
<evidence type="ECO:0000313" key="7">
    <source>
        <dbReference type="Proteomes" id="UP000076154"/>
    </source>
</evidence>
<feature type="compositionally biased region" description="Polar residues" evidence="3">
    <location>
        <begin position="1"/>
        <end position="19"/>
    </location>
</feature>
<dbReference type="Pfam" id="PF23562">
    <property type="entry name" value="AMP-binding_C_3"/>
    <property type="match status" value="1"/>
</dbReference>
<name>A0A369K7E7_HYPMA</name>
<feature type="domain" description="AMP-dependent synthetase/ligase" evidence="4">
    <location>
        <begin position="98"/>
        <end position="356"/>
    </location>
</feature>
<keyword evidence="7" id="KW-1185">Reference proteome</keyword>
<evidence type="ECO:0000256" key="2">
    <source>
        <dbReference type="ARBA" id="ARBA00022553"/>
    </source>
</evidence>
<evidence type="ECO:0000256" key="3">
    <source>
        <dbReference type="SAM" id="MobiDB-lite"/>
    </source>
</evidence>
<evidence type="ECO:0000313" key="6">
    <source>
        <dbReference type="EMBL" id="RDB26806.1"/>
    </source>
</evidence>
<dbReference type="Gene3D" id="3.40.50.720">
    <property type="entry name" value="NAD(P)-binding Rossmann-like Domain"/>
    <property type="match status" value="1"/>
</dbReference>
<sequence>MPSSSSGFPTPQATSSSTFSPPPLDGSLTLPEIYDFHLEYNGQHPLFVYDESDGAVVTIPWRRAVQAIHTAARHVMTSIEALDDVPVVGILGVIDQLSYFALTAGIIRAGYRAFPISPRNSDVGVANLLQKMEVKYLFVSKDQAMQNLAASAVEKHPSTSMLLEIPSFNVLYNVDDATFVPLPPPKKRDINSTVMILHSSGSTSFPKPILLTHRNILQWGTQPYYGETDICGRILSNHALPFFHAMGVVSLSWAIMAGITLSNFAPSDPPVVSTPDRVYNSAITTKSKLIFCVPAFLEEWSQDPEKVTALAAFDAVLFGGAPIQKAVGDDLAARGVHLYPFYGATEIGGTSKFLPKCPPEEGWEYFKISSHASPAFQDQQDKDDVFQLLFRDCSSHTPAVVNTQVAGVKSYDTNDLLIRHPTNPELWKIYGRSDDQIMHSTGEKTNPVPMETIMNRNPHIASSLVFGRGRFQAGVLIEPVAESAFDPADLDRLAAFRNLVWPSIEEANKFAPSHSRIFKEMILVTTSSKPFQYTPKGTPRRHIILDSYEAEIEAEYAAIEESSQTDLPIPAVFDLKTSTVFVRQVIEKVMTTRNLKPDDDIFQYGCDSLQATWIRNTILHVLRQSTKISTKNIPINFVYLNPTVHRLGVYISRRANQDHNAKAEAFIDQTTETIAEINALVKKYSEGFRMHEHVCLNGHSGAGDAVLLTGSTGGLGSYVLETLVHDPSVACIYAFNRPSSRGTNTRERQRTAFEDRGIEVAILDSPKIIFIDGDASLNMLGLEDHVYEELRTQITCIIHSAWRVDFNVAISSMEPLIKGTRNLMDLALSSTHVTPPRFLFVSSIGVVRNWTQGFAPESAFDDAAVALGSGYPESKWVAERILTIAAKETALRPVIVRIGQLSGGRNGSWNPVEWVPSIVRSGQVLGCLPDAPGYISWIPVHIAAAALVEMRQSETMFLHLVHPTAVPWSRLFVPISDALKVPLVPYSEWLAALEASTALQNENVAKAASYNPALNLLDFFRSADKPLPSSNAEAFGFPRLSTDAAVMISPSLRSAILRPLCALDIENWLAYWRKIEFIVPGSAIRLSGH</sequence>
<comment type="caution">
    <text evidence="6">The sequence shown here is derived from an EMBL/GenBank/DDBJ whole genome shotgun (WGS) entry which is preliminary data.</text>
</comment>
<feature type="region of interest" description="Disordered" evidence="3">
    <location>
        <begin position="1"/>
        <end position="24"/>
    </location>
</feature>
<accession>A0A369K7E7</accession>
<feature type="domain" description="Thioester reductase (TE)" evidence="5">
    <location>
        <begin position="708"/>
        <end position="946"/>
    </location>
</feature>
<keyword evidence="2" id="KW-0597">Phosphoprotein</keyword>
<keyword evidence="1" id="KW-0596">Phosphopantetheine</keyword>
<dbReference type="Pfam" id="PF07993">
    <property type="entry name" value="NAD_binding_4"/>
    <property type="match status" value="1"/>
</dbReference>
<dbReference type="AlphaFoldDB" id="A0A369K7E7"/>
<dbReference type="InterPro" id="IPR042099">
    <property type="entry name" value="ANL_N_sf"/>
</dbReference>
<evidence type="ECO:0000259" key="4">
    <source>
        <dbReference type="Pfam" id="PF00501"/>
    </source>
</evidence>
<dbReference type="Pfam" id="PF00501">
    <property type="entry name" value="AMP-binding"/>
    <property type="match status" value="1"/>
</dbReference>
<dbReference type="InterPro" id="IPR020845">
    <property type="entry name" value="AMP-binding_CS"/>
</dbReference>
<dbReference type="InterPro" id="IPR036291">
    <property type="entry name" value="NAD(P)-bd_dom_sf"/>
</dbReference>
<dbReference type="SUPFAM" id="SSF51735">
    <property type="entry name" value="NAD(P)-binding Rossmann-fold domains"/>
    <property type="match status" value="1"/>
</dbReference>
<dbReference type="SUPFAM" id="SSF56801">
    <property type="entry name" value="Acetyl-CoA synthetase-like"/>
    <property type="match status" value="1"/>
</dbReference>
<dbReference type="InterPro" id="IPR000873">
    <property type="entry name" value="AMP-dep_synth/lig_dom"/>
</dbReference>
<dbReference type="InterPro" id="IPR051414">
    <property type="entry name" value="Adenylate-forming_Reductase"/>
</dbReference>
<dbReference type="Gene3D" id="3.40.50.12780">
    <property type="entry name" value="N-terminal domain of ligase-like"/>
    <property type="match status" value="1"/>
</dbReference>
<dbReference type="InterPro" id="IPR036736">
    <property type="entry name" value="ACP-like_sf"/>
</dbReference>
<evidence type="ECO:0000256" key="1">
    <source>
        <dbReference type="ARBA" id="ARBA00022450"/>
    </source>
</evidence>
<reference evidence="6" key="1">
    <citation type="submission" date="2018-04" db="EMBL/GenBank/DDBJ databases">
        <title>Whole genome sequencing of Hypsizygus marmoreus.</title>
        <authorList>
            <person name="Choi I.-G."/>
            <person name="Min B."/>
            <person name="Kim J.-G."/>
            <person name="Kim S."/>
            <person name="Oh Y.-L."/>
            <person name="Kong W.-S."/>
            <person name="Park H."/>
            <person name="Jeong J."/>
            <person name="Song E.-S."/>
        </authorList>
    </citation>
    <scope>NUCLEOTIDE SEQUENCE [LARGE SCALE GENOMIC DNA]</scope>
    <source>
        <strain evidence="6">51987-8</strain>
    </source>
</reference>
<dbReference type="InParanoid" id="A0A369K7E7"/>
<dbReference type="Gene3D" id="1.10.1200.10">
    <property type="entry name" value="ACP-like"/>
    <property type="match status" value="1"/>
</dbReference>
<dbReference type="OrthoDB" id="429813at2759"/>
<evidence type="ECO:0000259" key="5">
    <source>
        <dbReference type="Pfam" id="PF07993"/>
    </source>
</evidence>
<proteinExistence type="predicted"/>
<gene>
    <name evidence="6" type="primary">FUB8_6</name>
    <name evidence="6" type="ORF">Hypma_005408</name>
</gene>
<protein>
    <submittedName>
        <fullName evidence="6">Non-canonical non-ribosomal peptide synthetase FUB8</fullName>
    </submittedName>
</protein>
<dbReference type="EMBL" id="LUEZ02000023">
    <property type="protein sequence ID" value="RDB26806.1"/>
    <property type="molecule type" value="Genomic_DNA"/>
</dbReference>
<dbReference type="STRING" id="39966.A0A369K7E7"/>
<dbReference type="InterPro" id="IPR013120">
    <property type="entry name" value="FAR_NAD-bd"/>
</dbReference>
<dbReference type="PANTHER" id="PTHR43439">
    <property type="entry name" value="PHENYLACETATE-COENZYME A LIGASE"/>
    <property type="match status" value="1"/>
</dbReference>